<feature type="domain" description="Tc1-like transposase DDE" evidence="1">
    <location>
        <begin position="23"/>
        <end position="162"/>
    </location>
</feature>
<gene>
    <name evidence="2" type="ORF">XM38_019750</name>
</gene>
<name>A0A1Z3HL80_9CYAN</name>
<organism evidence="2 3">
    <name type="scientific">Halomicronema hongdechloris C2206</name>
    <dbReference type="NCBI Taxonomy" id="1641165"/>
    <lineage>
        <taxon>Bacteria</taxon>
        <taxon>Bacillati</taxon>
        <taxon>Cyanobacteriota</taxon>
        <taxon>Cyanophyceae</taxon>
        <taxon>Nodosilineales</taxon>
        <taxon>Nodosilineaceae</taxon>
        <taxon>Halomicronema</taxon>
    </lineage>
</organism>
<sequence>MEKKLPTLLADLKATYPEATFRVWAEDEHRIGLHPVNRMVWVPLGETPIAPVNFKYEWLWLIGFVEPSSGETYWWIVPRLNWPILERVLADFAQAFEVSATNRIVLVLDQASFHTTHKLTVPDGMHLLFLPPRSPELQPAERLWPLTNEAIANRSFESLDELEAVTAHRCRVLMNRPEFMRGITGYHWWLEAVA</sequence>
<dbReference type="GO" id="GO:0003676">
    <property type="term" value="F:nucleic acid binding"/>
    <property type="evidence" value="ECO:0007669"/>
    <property type="project" value="InterPro"/>
</dbReference>
<dbReference type="Gene3D" id="3.30.420.10">
    <property type="entry name" value="Ribonuclease H-like superfamily/Ribonuclease H"/>
    <property type="match status" value="1"/>
</dbReference>
<dbReference type="InterPro" id="IPR047655">
    <property type="entry name" value="Transpos_IS630-like"/>
</dbReference>
<dbReference type="AlphaFoldDB" id="A0A1Z3HL80"/>
<evidence type="ECO:0000313" key="3">
    <source>
        <dbReference type="Proteomes" id="UP000191901"/>
    </source>
</evidence>
<dbReference type="InterPro" id="IPR038717">
    <property type="entry name" value="Tc1-like_DDE_dom"/>
</dbReference>
<dbReference type="KEGG" id="hhg:XM38_019750"/>
<reference evidence="2 3" key="1">
    <citation type="journal article" date="2016" name="Biochim. Biophys. Acta">
        <title>Characterization of red-shifted phycobilisomes isolated from the chlorophyll f-containing cyanobacterium Halomicronema hongdechloris.</title>
        <authorList>
            <person name="Li Y."/>
            <person name="Lin Y."/>
            <person name="Garvey C.J."/>
            <person name="Birch D."/>
            <person name="Corkery R.W."/>
            <person name="Loughlin P.C."/>
            <person name="Scheer H."/>
            <person name="Willows R.D."/>
            <person name="Chen M."/>
        </authorList>
    </citation>
    <scope>NUCLEOTIDE SEQUENCE [LARGE SCALE GENOMIC DNA]</scope>
    <source>
        <strain evidence="2 3">C2206</strain>
    </source>
</reference>
<protein>
    <recommendedName>
        <fullName evidence="1">Tc1-like transposase DDE domain-containing protein</fullName>
    </recommendedName>
</protein>
<dbReference type="Pfam" id="PF13358">
    <property type="entry name" value="DDE_3"/>
    <property type="match status" value="1"/>
</dbReference>
<evidence type="ECO:0000259" key="1">
    <source>
        <dbReference type="Pfam" id="PF13358"/>
    </source>
</evidence>
<dbReference type="STRING" id="1641165.XM38_24940"/>
<proteinExistence type="predicted"/>
<dbReference type="RefSeq" id="WP_080813641.1">
    <property type="nucleotide sequence ID" value="NZ_CP021983.2"/>
</dbReference>
<dbReference type="OrthoDB" id="467852at2"/>
<dbReference type="InterPro" id="IPR036397">
    <property type="entry name" value="RNaseH_sf"/>
</dbReference>
<dbReference type="EMBL" id="CP021983">
    <property type="protein sequence ID" value="ASC71026.1"/>
    <property type="molecule type" value="Genomic_DNA"/>
</dbReference>
<dbReference type="Proteomes" id="UP000191901">
    <property type="component" value="Chromosome"/>
</dbReference>
<dbReference type="NCBIfam" id="NF033545">
    <property type="entry name" value="transpos_IS630"/>
    <property type="match status" value="1"/>
</dbReference>
<keyword evidence="3" id="KW-1185">Reference proteome</keyword>
<accession>A0A1Z3HL80</accession>
<evidence type="ECO:0000313" key="2">
    <source>
        <dbReference type="EMBL" id="ASC71026.1"/>
    </source>
</evidence>